<name>A0ABR8P3Z7_9GAMM</name>
<evidence type="ECO:0000313" key="2">
    <source>
        <dbReference type="Proteomes" id="UP000604161"/>
    </source>
</evidence>
<dbReference type="EMBL" id="JACYFC010000003">
    <property type="protein sequence ID" value="MBD5771517.1"/>
    <property type="molecule type" value="Genomic_DNA"/>
</dbReference>
<comment type="caution">
    <text evidence="1">The sequence shown here is derived from an EMBL/GenBank/DDBJ whole genome shotgun (WGS) entry which is preliminary data.</text>
</comment>
<dbReference type="Pfam" id="PF13599">
    <property type="entry name" value="Pentapeptide_4"/>
    <property type="match status" value="1"/>
</dbReference>
<keyword evidence="2" id="KW-1185">Reference proteome</keyword>
<dbReference type="Proteomes" id="UP000604161">
    <property type="component" value="Unassembled WGS sequence"/>
</dbReference>
<dbReference type="InterPro" id="IPR001646">
    <property type="entry name" value="5peptide_repeat"/>
</dbReference>
<dbReference type="Gene3D" id="2.160.20.80">
    <property type="entry name" value="E3 ubiquitin-protein ligase SopA"/>
    <property type="match status" value="1"/>
</dbReference>
<proteinExistence type="predicted"/>
<dbReference type="SUPFAM" id="SSF141571">
    <property type="entry name" value="Pentapeptide repeat-like"/>
    <property type="match status" value="1"/>
</dbReference>
<organism evidence="1 2">
    <name type="scientific">Marinomonas colpomeniae</name>
    <dbReference type="NCBI Taxonomy" id="2774408"/>
    <lineage>
        <taxon>Bacteria</taxon>
        <taxon>Pseudomonadati</taxon>
        <taxon>Pseudomonadota</taxon>
        <taxon>Gammaproteobacteria</taxon>
        <taxon>Oceanospirillales</taxon>
        <taxon>Oceanospirillaceae</taxon>
        <taxon>Marinomonas</taxon>
    </lineage>
</organism>
<gene>
    <name evidence="1" type="ORF">IF202_10690</name>
</gene>
<dbReference type="Pfam" id="PF00805">
    <property type="entry name" value="Pentapeptide"/>
    <property type="match status" value="1"/>
</dbReference>
<protein>
    <submittedName>
        <fullName evidence="1">Pentapeptide repeat-containing protein</fullName>
    </submittedName>
</protein>
<dbReference type="PANTHER" id="PTHR42999">
    <property type="entry name" value="ANTIBIOTIC RESISTANCE PROTEIN MCBG"/>
    <property type="match status" value="1"/>
</dbReference>
<evidence type="ECO:0000313" key="1">
    <source>
        <dbReference type="EMBL" id="MBD5771517.1"/>
    </source>
</evidence>
<sequence length="196" mass="22170">MLESKSEYYNQEFEGLVIVQGTLMNAVFENCMFESCDFSESIFDGCTFKDCQFIKCKLTAIRVKNTKFSDVKFYDSKVLGVDWTKAYWRGLDLGAALYFERCLVNVSSFYGLKQSGIVFDECRAHDVDFREAILARGRFSGTDLTNSLFMNCDLSNADFNGAINFDIDVTKNNLKGATFCRYEAVSLLSSLGIKLV</sequence>
<accession>A0ABR8P3Z7</accession>
<dbReference type="PANTHER" id="PTHR42999:SF1">
    <property type="entry name" value="PENTAPEPTIDE REPEAT-CONTAINING PROTEIN"/>
    <property type="match status" value="1"/>
</dbReference>
<dbReference type="InterPro" id="IPR052949">
    <property type="entry name" value="PA_immunity-related"/>
</dbReference>
<reference evidence="1 2" key="1">
    <citation type="submission" date="2020-09" db="EMBL/GenBank/DDBJ databases">
        <title>Marinomonas sp. nov., isolated from the cysticercosis algae of Qingdao, China.</title>
        <authorList>
            <person name="Sun X."/>
        </authorList>
    </citation>
    <scope>NUCLEOTIDE SEQUENCE [LARGE SCALE GENOMIC DNA]</scope>
    <source>
        <strain evidence="1 2">SM2066</strain>
    </source>
</reference>
<dbReference type="RefSeq" id="WP_191594890.1">
    <property type="nucleotide sequence ID" value="NZ_JACYFC010000003.1"/>
</dbReference>